<dbReference type="PANTHER" id="PTHR43685:SF11">
    <property type="entry name" value="GLYCOSYLTRANSFERASE TAGX-RELATED"/>
    <property type="match status" value="1"/>
</dbReference>
<dbReference type="InterPro" id="IPR001173">
    <property type="entry name" value="Glyco_trans_2-like"/>
</dbReference>
<dbReference type="SUPFAM" id="SSF53448">
    <property type="entry name" value="Nucleotide-diphospho-sugar transferases"/>
    <property type="match status" value="1"/>
</dbReference>
<evidence type="ECO:0000259" key="1">
    <source>
        <dbReference type="Pfam" id="PF00535"/>
    </source>
</evidence>
<reference evidence="2 3" key="1">
    <citation type="submission" date="2019-09" db="EMBL/GenBank/DDBJ databases">
        <title>Draft genome sequence of Ginsengibacter sp. BR5-29.</title>
        <authorList>
            <person name="Im W.-T."/>
        </authorList>
    </citation>
    <scope>NUCLEOTIDE SEQUENCE [LARGE SCALE GENOMIC DNA]</scope>
    <source>
        <strain evidence="2 3">BR5-29</strain>
    </source>
</reference>
<feature type="domain" description="Glycosyltransferase 2-like" evidence="1">
    <location>
        <begin position="4"/>
        <end position="128"/>
    </location>
</feature>
<dbReference type="Gene3D" id="3.90.550.10">
    <property type="entry name" value="Spore Coat Polysaccharide Biosynthesis Protein SpsA, Chain A"/>
    <property type="match status" value="1"/>
</dbReference>
<dbReference type="RefSeq" id="WP_150413101.1">
    <property type="nucleotide sequence ID" value="NZ_VYQF01000001.1"/>
</dbReference>
<protein>
    <submittedName>
        <fullName evidence="2">Glycosyltransferase</fullName>
    </submittedName>
</protein>
<keyword evidence="3" id="KW-1185">Reference proteome</keyword>
<dbReference type="PANTHER" id="PTHR43685">
    <property type="entry name" value="GLYCOSYLTRANSFERASE"/>
    <property type="match status" value="1"/>
</dbReference>
<dbReference type="GO" id="GO:0016740">
    <property type="term" value="F:transferase activity"/>
    <property type="evidence" value="ECO:0007669"/>
    <property type="project" value="UniProtKB-KW"/>
</dbReference>
<dbReference type="AlphaFoldDB" id="A0A5J5INC5"/>
<organism evidence="2 3">
    <name type="scientific">Ginsengibacter hankyongi</name>
    <dbReference type="NCBI Taxonomy" id="2607284"/>
    <lineage>
        <taxon>Bacteria</taxon>
        <taxon>Pseudomonadati</taxon>
        <taxon>Bacteroidota</taxon>
        <taxon>Chitinophagia</taxon>
        <taxon>Chitinophagales</taxon>
        <taxon>Chitinophagaceae</taxon>
        <taxon>Ginsengibacter</taxon>
    </lineage>
</organism>
<evidence type="ECO:0000313" key="3">
    <source>
        <dbReference type="Proteomes" id="UP000326903"/>
    </source>
</evidence>
<proteinExistence type="predicted"/>
<dbReference type="Proteomes" id="UP000326903">
    <property type="component" value="Unassembled WGS sequence"/>
</dbReference>
<sequence length="326" mass="37668">MKFSIILPVKNGGVYAKECVDSILSQSLQDFNLIVLDNCSTDGTLEWLQSLNDPRIVIHQSEKPLSIEENWARIKSVPKNEFITLIGHDDILNTNYLQVMADLIQKHPNASLYQSHYHYIDGDGKILRNCLPMDEVQQAHEFLALYMCNLIESTGTGYMMRSGDYDDFGGINPVYNNLIFADFALWIGLMGLSYKATSFDVTFKYRIHNSVSKVTNGEAYQQAFDKFLEFIIEQGGKNEKIKQVLERYGKRFLLYFCEALAHRVLKTPRDQRKITVKNLIDKYKSYAARLVPHQDFIPEKEFRIKIAKLLDRSIVGRELFLLMKKL</sequence>
<comment type="caution">
    <text evidence="2">The sequence shown here is derived from an EMBL/GenBank/DDBJ whole genome shotgun (WGS) entry which is preliminary data.</text>
</comment>
<name>A0A5J5INC5_9BACT</name>
<accession>A0A5J5INC5</accession>
<evidence type="ECO:0000313" key="2">
    <source>
        <dbReference type="EMBL" id="KAA9041012.1"/>
    </source>
</evidence>
<dbReference type="InterPro" id="IPR050834">
    <property type="entry name" value="Glycosyltransf_2"/>
</dbReference>
<dbReference type="EMBL" id="VYQF01000001">
    <property type="protein sequence ID" value="KAA9041012.1"/>
    <property type="molecule type" value="Genomic_DNA"/>
</dbReference>
<dbReference type="Pfam" id="PF00535">
    <property type="entry name" value="Glycos_transf_2"/>
    <property type="match status" value="1"/>
</dbReference>
<keyword evidence="2" id="KW-0808">Transferase</keyword>
<dbReference type="InterPro" id="IPR029044">
    <property type="entry name" value="Nucleotide-diphossugar_trans"/>
</dbReference>
<gene>
    <name evidence="2" type="ORF">FW778_02945</name>
</gene>